<dbReference type="InterPro" id="IPR029058">
    <property type="entry name" value="AB_hydrolase_fold"/>
</dbReference>
<dbReference type="PANTHER" id="PTHR46623">
    <property type="entry name" value="CARBOXYMETHYLENEBUTENOLIDASE-RELATED"/>
    <property type="match status" value="1"/>
</dbReference>
<name>A0A840RKL6_9BURK</name>
<evidence type="ECO:0000313" key="2">
    <source>
        <dbReference type="EMBL" id="MBB5198323.1"/>
    </source>
</evidence>
<dbReference type="GO" id="GO:0008806">
    <property type="term" value="F:carboxymethylenebutenolidase activity"/>
    <property type="evidence" value="ECO:0007669"/>
    <property type="project" value="UniProtKB-EC"/>
</dbReference>
<evidence type="ECO:0000313" key="3">
    <source>
        <dbReference type="Proteomes" id="UP000571084"/>
    </source>
</evidence>
<proteinExistence type="predicted"/>
<dbReference type="Pfam" id="PF01738">
    <property type="entry name" value="DLH"/>
    <property type="match status" value="1"/>
</dbReference>
<sequence length="232" mass="25066">MNGHWIDIPTAGATGFSGYLSLPPAGKGPGIVMLQEIWGVNSHIRTVADQYALAGYVVLAPDVFWRMSPRLDLNYDDEGNAQAFSFYQKMDTAQAAKDVADAVATLRTLPELNGKVATLGFCFGGQLAYRAAALSHADAAVCFYGGGIEQHLDIADQITQPILFHYAAQDSHISQDKVAAVKAAFSGKDNATFRDYPNTDHGFNCWGRPAMYNQRAAALAEGRTLTFLAENL</sequence>
<dbReference type="InterPro" id="IPR002925">
    <property type="entry name" value="Dienelactn_hydro"/>
</dbReference>
<dbReference type="PANTHER" id="PTHR46623:SF6">
    <property type="entry name" value="ALPHA_BETA-HYDROLASES SUPERFAMILY PROTEIN"/>
    <property type="match status" value="1"/>
</dbReference>
<dbReference type="AlphaFoldDB" id="A0A840RKL6"/>
<dbReference type="EC" id="3.1.1.45" evidence="2"/>
<evidence type="ECO:0000259" key="1">
    <source>
        <dbReference type="Pfam" id="PF01738"/>
    </source>
</evidence>
<organism evidence="2 3">
    <name type="scientific">Glaciimonas immobilis</name>
    <dbReference type="NCBI Taxonomy" id="728004"/>
    <lineage>
        <taxon>Bacteria</taxon>
        <taxon>Pseudomonadati</taxon>
        <taxon>Pseudomonadota</taxon>
        <taxon>Betaproteobacteria</taxon>
        <taxon>Burkholderiales</taxon>
        <taxon>Oxalobacteraceae</taxon>
        <taxon>Glaciimonas</taxon>
    </lineage>
</organism>
<accession>A0A840RKL6</accession>
<dbReference type="EMBL" id="JACHHQ010000001">
    <property type="protein sequence ID" value="MBB5198323.1"/>
    <property type="molecule type" value="Genomic_DNA"/>
</dbReference>
<reference evidence="2 3" key="1">
    <citation type="submission" date="2020-08" db="EMBL/GenBank/DDBJ databases">
        <title>Genomic Encyclopedia of Type Strains, Phase IV (KMG-IV): sequencing the most valuable type-strain genomes for metagenomic binning, comparative biology and taxonomic classification.</title>
        <authorList>
            <person name="Goeker M."/>
        </authorList>
    </citation>
    <scope>NUCLEOTIDE SEQUENCE [LARGE SCALE GENOMIC DNA]</scope>
    <source>
        <strain evidence="2 3">DSM 23240</strain>
    </source>
</reference>
<dbReference type="SUPFAM" id="SSF53474">
    <property type="entry name" value="alpha/beta-Hydrolases"/>
    <property type="match status" value="1"/>
</dbReference>
<comment type="caution">
    <text evidence="2">The sequence shown here is derived from an EMBL/GenBank/DDBJ whole genome shotgun (WGS) entry which is preliminary data.</text>
</comment>
<keyword evidence="3" id="KW-1185">Reference proteome</keyword>
<gene>
    <name evidence="2" type="ORF">HNR39_000133</name>
</gene>
<feature type="domain" description="Dienelactone hydrolase" evidence="1">
    <location>
        <begin position="16"/>
        <end position="230"/>
    </location>
</feature>
<protein>
    <submittedName>
        <fullName evidence="2">Carboxymethylenebutenolidase</fullName>
        <ecNumber evidence="2">3.1.1.45</ecNumber>
    </submittedName>
</protein>
<keyword evidence="2" id="KW-0378">Hydrolase</keyword>
<dbReference type="RefSeq" id="WP_168052236.1">
    <property type="nucleotide sequence ID" value="NZ_JAAOZT010000002.1"/>
</dbReference>
<dbReference type="InterPro" id="IPR051049">
    <property type="entry name" value="Dienelactone_hydrolase-like"/>
</dbReference>
<dbReference type="Proteomes" id="UP000571084">
    <property type="component" value="Unassembled WGS sequence"/>
</dbReference>
<dbReference type="Gene3D" id="3.40.50.1820">
    <property type="entry name" value="alpha/beta hydrolase"/>
    <property type="match status" value="1"/>
</dbReference>